<reference evidence="1" key="1">
    <citation type="submission" date="2020-05" db="EMBL/GenBank/DDBJ databases">
        <authorList>
            <person name="Chiriac C."/>
            <person name="Salcher M."/>
            <person name="Ghai R."/>
            <person name="Kavagutti S V."/>
        </authorList>
    </citation>
    <scope>NUCLEOTIDE SEQUENCE</scope>
</reference>
<dbReference type="AlphaFoldDB" id="A0A6J7VWN7"/>
<dbReference type="InterPro" id="IPR036705">
    <property type="entry name" value="Ribosyl_crysJ1_sf"/>
</dbReference>
<gene>
    <name evidence="1" type="ORF">UFOPK4410_00690</name>
</gene>
<accession>A0A6J7VWN7</accession>
<dbReference type="PANTHER" id="PTHR16222">
    <property type="entry name" value="ADP-RIBOSYLGLYCOHYDROLASE"/>
    <property type="match status" value="1"/>
</dbReference>
<dbReference type="InterPro" id="IPR050792">
    <property type="entry name" value="ADP-ribosylglycohydrolase"/>
</dbReference>
<dbReference type="InterPro" id="IPR005502">
    <property type="entry name" value="Ribosyl_crysJ1"/>
</dbReference>
<dbReference type="SUPFAM" id="SSF101478">
    <property type="entry name" value="ADP-ribosylglycohydrolase"/>
    <property type="match status" value="1"/>
</dbReference>
<dbReference type="PANTHER" id="PTHR16222:SF12">
    <property type="entry name" value="ADP-RIBOSYLGLYCOHYDROLASE-RELATED"/>
    <property type="match status" value="1"/>
</dbReference>
<dbReference type="Gene3D" id="1.10.4080.10">
    <property type="entry name" value="ADP-ribosylation/Crystallin J1"/>
    <property type="match status" value="1"/>
</dbReference>
<protein>
    <submittedName>
        <fullName evidence="1">Unannotated protein</fullName>
    </submittedName>
</protein>
<name>A0A6J7VWN7_9ZZZZ</name>
<evidence type="ECO:0000313" key="1">
    <source>
        <dbReference type="EMBL" id="CAB5113931.1"/>
    </source>
</evidence>
<proteinExistence type="predicted"/>
<organism evidence="1">
    <name type="scientific">freshwater metagenome</name>
    <dbReference type="NCBI Taxonomy" id="449393"/>
    <lineage>
        <taxon>unclassified sequences</taxon>
        <taxon>metagenomes</taxon>
        <taxon>ecological metagenomes</taxon>
    </lineage>
</organism>
<dbReference type="EMBL" id="CAFBRV010000055">
    <property type="protein sequence ID" value="CAB5113931.1"/>
    <property type="molecule type" value="Genomic_DNA"/>
</dbReference>
<dbReference type="Pfam" id="PF03747">
    <property type="entry name" value="ADP_ribosyl_GH"/>
    <property type="match status" value="1"/>
</dbReference>
<sequence length="380" mass="40350">MSILEEKAIGALSGAAVGDSLGGSTEGYSPEVIQARFGGLVTGIVGPFNVDWKNTRPVSPFHKGNGHITDDTLMTEALINVYDQVRDHLDAFTFAQGIVPEMMDKVRWIPELERDSLLIHRVFHAEKWLVLKLLHAHSDPREAGVGNIVNCGATMYMSPVGIINAGNPAGAYNEAIEIAGAHQSSYGREAAGVFAAAVATAMTPGATIDDVINNAISFAHDGTKAAIQAVTDAAKDVTSWDTSFATLRAAMAPFDSLGEAYREPGPDARKPSRLKAIEELPLALGYLRVSGGDFETGILGAINYGRDSDSIATMFGSLSGAMNGRSVIPHGWAETIEKESRIDLISNGKKLATIAREVALKDKSRADAVANSRVQLFGSL</sequence>